<organism evidence="1 2">
    <name type="scientific">Datura stramonium</name>
    <name type="common">Jimsonweed</name>
    <name type="synonym">Common thornapple</name>
    <dbReference type="NCBI Taxonomy" id="4076"/>
    <lineage>
        <taxon>Eukaryota</taxon>
        <taxon>Viridiplantae</taxon>
        <taxon>Streptophyta</taxon>
        <taxon>Embryophyta</taxon>
        <taxon>Tracheophyta</taxon>
        <taxon>Spermatophyta</taxon>
        <taxon>Magnoliopsida</taxon>
        <taxon>eudicotyledons</taxon>
        <taxon>Gunneridae</taxon>
        <taxon>Pentapetalae</taxon>
        <taxon>asterids</taxon>
        <taxon>lamiids</taxon>
        <taxon>Solanales</taxon>
        <taxon>Solanaceae</taxon>
        <taxon>Solanoideae</taxon>
        <taxon>Datureae</taxon>
        <taxon>Datura</taxon>
    </lineage>
</organism>
<evidence type="ECO:0000313" key="2">
    <source>
        <dbReference type="Proteomes" id="UP000823775"/>
    </source>
</evidence>
<sequence length="155" mass="16936">MANFSIGRPQSCIPGIIENELYPKGLQPLQYVRPNLLAGSSIVEASVCACEIFLVRECLIPLLDEAISFLFLGLGAISGEFCGDWKDFEDMVLAYIGHPWVGFGPWISGKFFLRTDPTHCVAGNRVIPRAPPVVACLLHRGARLTPVPVVSFLAH</sequence>
<evidence type="ECO:0000313" key="1">
    <source>
        <dbReference type="EMBL" id="MCE0480859.1"/>
    </source>
</evidence>
<protein>
    <submittedName>
        <fullName evidence="1">Uncharacterized protein</fullName>
    </submittedName>
</protein>
<proteinExistence type="predicted"/>
<keyword evidence="2" id="KW-1185">Reference proteome</keyword>
<name>A0ABS8VKQ3_DATST</name>
<dbReference type="Proteomes" id="UP000823775">
    <property type="component" value="Unassembled WGS sequence"/>
</dbReference>
<accession>A0ABS8VKQ3</accession>
<reference evidence="1 2" key="1">
    <citation type="journal article" date="2021" name="BMC Genomics">
        <title>Datura genome reveals duplications of psychoactive alkaloid biosynthetic genes and high mutation rate following tissue culture.</title>
        <authorList>
            <person name="Rajewski A."/>
            <person name="Carter-House D."/>
            <person name="Stajich J."/>
            <person name="Litt A."/>
        </authorList>
    </citation>
    <scope>NUCLEOTIDE SEQUENCE [LARGE SCALE GENOMIC DNA]</scope>
    <source>
        <strain evidence="1">AR-01</strain>
    </source>
</reference>
<comment type="caution">
    <text evidence="1">The sequence shown here is derived from an EMBL/GenBank/DDBJ whole genome shotgun (WGS) entry which is preliminary data.</text>
</comment>
<gene>
    <name evidence="1" type="ORF">HAX54_038023</name>
</gene>
<dbReference type="EMBL" id="JACEIK010005167">
    <property type="protein sequence ID" value="MCE0480859.1"/>
    <property type="molecule type" value="Genomic_DNA"/>
</dbReference>